<keyword evidence="2 6" id="KW-0227">DNA damage</keyword>
<evidence type="ECO:0000313" key="9">
    <source>
        <dbReference type="Proteomes" id="UP000248745"/>
    </source>
</evidence>
<dbReference type="Pfam" id="PF01330">
    <property type="entry name" value="RuvA_N"/>
    <property type="match status" value="1"/>
</dbReference>
<dbReference type="GO" id="GO:0006310">
    <property type="term" value="P:DNA recombination"/>
    <property type="evidence" value="ECO:0007669"/>
    <property type="project" value="UniProtKB-UniRule"/>
</dbReference>
<accession>A0A2W2ALD2</accession>
<name>A0A2W2ALD2_9BACT</name>
<comment type="domain">
    <text evidence="6">Has three domains with a flexible linker between the domains II and III and assumes an 'L' shape. Domain III is highly mobile and contacts RuvB.</text>
</comment>
<dbReference type="GO" id="GO:0009379">
    <property type="term" value="C:Holliday junction helicase complex"/>
    <property type="evidence" value="ECO:0007669"/>
    <property type="project" value="InterPro"/>
</dbReference>
<dbReference type="Gene3D" id="1.10.8.10">
    <property type="entry name" value="DNA helicase RuvA subunit, C-terminal domain"/>
    <property type="match status" value="1"/>
</dbReference>
<evidence type="ECO:0000256" key="6">
    <source>
        <dbReference type="HAMAP-Rule" id="MF_00031"/>
    </source>
</evidence>
<dbReference type="AlphaFoldDB" id="A0A2W2ALD2"/>
<proteinExistence type="inferred from homology"/>
<dbReference type="GO" id="GO:0005524">
    <property type="term" value="F:ATP binding"/>
    <property type="evidence" value="ECO:0007669"/>
    <property type="project" value="InterPro"/>
</dbReference>
<evidence type="ECO:0000256" key="5">
    <source>
        <dbReference type="ARBA" id="ARBA00023204"/>
    </source>
</evidence>
<dbReference type="GO" id="GO:0000400">
    <property type="term" value="F:four-way junction DNA binding"/>
    <property type="evidence" value="ECO:0007669"/>
    <property type="project" value="UniProtKB-UniRule"/>
</dbReference>
<comment type="similarity">
    <text evidence="6">Belongs to the RuvA family.</text>
</comment>
<dbReference type="CDD" id="cd14332">
    <property type="entry name" value="UBA_RuvA_C"/>
    <property type="match status" value="1"/>
</dbReference>
<keyword evidence="5 6" id="KW-0234">DNA repair</keyword>
<dbReference type="GO" id="GO:0005737">
    <property type="term" value="C:cytoplasm"/>
    <property type="evidence" value="ECO:0007669"/>
    <property type="project" value="UniProtKB-SubCell"/>
</dbReference>
<feature type="domain" description="Helix-hairpin-helix DNA-binding motif class 1" evidence="7">
    <location>
        <begin position="107"/>
        <end position="126"/>
    </location>
</feature>
<dbReference type="OrthoDB" id="5293449at2"/>
<dbReference type="InterPro" id="IPR003583">
    <property type="entry name" value="Hlx-hairpin-Hlx_DNA-bd_motif"/>
</dbReference>
<dbReference type="RefSeq" id="WP_110998697.1">
    <property type="nucleotide sequence ID" value="NZ_QKTW01000015.1"/>
</dbReference>
<comment type="subcellular location">
    <subcellularLocation>
        <location evidence="6">Cytoplasm</location>
    </subcellularLocation>
</comment>
<feature type="domain" description="Helix-hairpin-helix DNA-binding motif class 1" evidence="7">
    <location>
        <begin position="72"/>
        <end position="91"/>
    </location>
</feature>
<comment type="subunit">
    <text evidence="6">Homotetramer. Forms an RuvA(8)-RuvB(12)-Holliday junction (HJ) complex. HJ DNA is sandwiched between 2 RuvA tetramers; dsDNA enters through RuvA and exits via RuvB. An RuvB hexamer assembles on each DNA strand where it exits the tetramer. Each RuvB hexamer is contacted by two RuvA subunits (via domain III) on 2 adjacent RuvB subunits; this complex drives branch migration. In the full resolvosome a probable DNA-RuvA(4)-RuvB(12)-RuvC(2) complex forms which resolves the HJ.</text>
</comment>
<dbReference type="Proteomes" id="UP000248745">
    <property type="component" value="Unassembled WGS sequence"/>
</dbReference>
<dbReference type="GO" id="GO:0009378">
    <property type="term" value="F:four-way junction helicase activity"/>
    <property type="evidence" value="ECO:0007669"/>
    <property type="project" value="InterPro"/>
</dbReference>
<dbReference type="Gene3D" id="2.40.50.140">
    <property type="entry name" value="Nucleic acid-binding proteins"/>
    <property type="match status" value="1"/>
</dbReference>
<organism evidence="8 9">
    <name type="scientific">Taibaiella soli</name>
    <dbReference type="NCBI Taxonomy" id="1649169"/>
    <lineage>
        <taxon>Bacteria</taxon>
        <taxon>Pseudomonadati</taxon>
        <taxon>Bacteroidota</taxon>
        <taxon>Chitinophagia</taxon>
        <taxon>Chitinophagales</taxon>
        <taxon>Chitinophagaceae</taxon>
        <taxon>Taibaiella</taxon>
    </lineage>
</organism>
<protein>
    <recommendedName>
        <fullName evidence="6">Holliday junction branch migration complex subunit RuvA</fullName>
    </recommendedName>
</protein>
<dbReference type="GO" id="GO:0048476">
    <property type="term" value="C:Holliday junction resolvase complex"/>
    <property type="evidence" value="ECO:0007669"/>
    <property type="project" value="UniProtKB-UniRule"/>
</dbReference>
<sequence length="192" mass="21116">MFAYLEGDLTHKSPSLLYLLAGGIGYEVNITLQTFSKIQHLEKCRLYTHLQIREDAWVLYGFADEQERTTFRLLLGISGVGAATARIILSSLTPEELERAVAQEDSIALERVKGIGAKTAQRIILELKGKLFNKKNTGTISLPVHNTTTEDALIALVNLGIARTAAETAIRKIKDAATLSVEELIKQALRAL</sequence>
<evidence type="ECO:0000313" key="8">
    <source>
        <dbReference type="EMBL" id="PZF73120.1"/>
    </source>
</evidence>
<dbReference type="InterPro" id="IPR013849">
    <property type="entry name" value="DNA_helicase_Holl-junc_RuvA_I"/>
</dbReference>
<keyword evidence="1 6" id="KW-0963">Cytoplasm</keyword>
<keyword evidence="4 6" id="KW-0233">DNA recombination</keyword>
<reference evidence="8 9" key="1">
    <citation type="submission" date="2018-06" db="EMBL/GenBank/DDBJ databases">
        <title>Mucibacter soli gen. nov., sp. nov., a new member of the family Chitinophagaceae producing mucin.</title>
        <authorList>
            <person name="Kim M.-K."/>
            <person name="Park S."/>
            <person name="Kim T.-S."/>
            <person name="Joung Y."/>
            <person name="Han J.-H."/>
            <person name="Kim S.B."/>
        </authorList>
    </citation>
    <scope>NUCLEOTIDE SEQUENCE [LARGE SCALE GENOMIC DNA]</scope>
    <source>
        <strain evidence="8 9">R1-15</strain>
    </source>
</reference>
<dbReference type="SUPFAM" id="SSF47781">
    <property type="entry name" value="RuvA domain 2-like"/>
    <property type="match status" value="1"/>
</dbReference>
<comment type="caution">
    <text evidence="8">The sequence shown here is derived from an EMBL/GenBank/DDBJ whole genome shotgun (WGS) entry which is preliminary data.</text>
</comment>
<evidence type="ECO:0000256" key="3">
    <source>
        <dbReference type="ARBA" id="ARBA00023125"/>
    </source>
</evidence>
<feature type="region of interest" description="Domain III" evidence="6">
    <location>
        <begin position="144"/>
        <end position="192"/>
    </location>
</feature>
<evidence type="ECO:0000259" key="7">
    <source>
        <dbReference type="SMART" id="SM00278"/>
    </source>
</evidence>
<dbReference type="Pfam" id="PF14520">
    <property type="entry name" value="HHH_5"/>
    <property type="match status" value="1"/>
</dbReference>
<dbReference type="InterPro" id="IPR000085">
    <property type="entry name" value="RuvA"/>
</dbReference>
<dbReference type="SUPFAM" id="SSF46929">
    <property type="entry name" value="DNA helicase RuvA subunit, C-terminal domain"/>
    <property type="match status" value="1"/>
</dbReference>
<dbReference type="SUPFAM" id="SSF50249">
    <property type="entry name" value="Nucleic acid-binding proteins"/>
    <property type="match status" value="1"/>
</dbReference>
<dbReference type="NCBIfam" id="TIGR00084">
    <property type="entry name" value="ruvA"/>
    <property type="match status" value="1"/>
</dbReference>
<gene>
    <name evidence="6" type="primary">ruvA</name>
    <name evidence="8" type="ORF">DN068_09615</name>
</gene>
<evidence type="ECO:0000256" key="4">
    <source>
        <dbReference type="ARBA" id="ARBA00023172"/>
    </source>
</evidence>
<dbReference type="Pfam" id="PF07499">
    <property type="entry name" value="RuvA_C"/>
    <property type="match status" value="1"/>
</dbReference>
<dbReference type="SMART" id="SM00278">
    <property type="entry name" value="HhH1"/>
    <property type="match status" value="2"/>
</dbReference>
<dbReference type="InterPro" id="IPR012340">
    <property type="entry name" value="NA-bd_OB-fold"/>
</dbReference>
<evidence type="ECO:0000256" key="2">
    <source>
        <dbReference type="ARBA" id="ARBA00022763"/>
    </source>
</evidence>
<dbReference type="Gene3D" id="1.10.150.20">
    <property type="entry name" value="5' to 3' exonuclease, C-terminal subdomain"/>
    <property type="match status" value="1"/>
</dbReference>
<dbReference type="EMBL" id="QKTW01000015">
    <property type="protein sequence ID" value="PZF73120.1"/>
    <property type="molecule type" value="Genomic_DNA"/>
</dbReference>
<comment type="function">
    <text evidence="6">The RuvA-RuvB-RuvC complex processes Holliday junction (HJ) DNA during genetic recombination and DNA repair, while the RuvA-RuvB complex plays an important role in the rescue of blocked DNA replication forks via replication fork reversal (RFR). RuvA specifically binds to HJ cruciform DNA, conferring on it an open structure. The RuvB hexamer acts as an ATP-dependent pump, pulling dsDNA into and through the RuvAB complex. HJ branch migration allows RuvC to scan DNA until it finds its consensus sequence, where it cleaves and resolves the cruciform DNA.</text>
</comment>
<comment type="caution">
    <text evidence="6">Lacks conserved residue(s) required for the propagation of feature annotation.</text>
</comment>
<evidence type="ECO:0000256" key="1">
    <source>
        <dbReference type="ARBA" id="ARBA00022490"/>
    </source>
</evidence>
<keyword evidence="3 6" id="KW-0238">DNA-binding</keyword>
<keyword evidence="9" id="KW-1185">Reference proteome</keyword>
<dbReference type="InterPro" id="IPR011114">
    <property type="entry name" value="RuvA_C"/>
</dbReference>
<dbReference type="InterPro" id="IPR036267">
    <property type="entry name" value="RuvA_C_sf"/>
</dbReference>
<dbReference type="InterPro" id="IPR010994">
    <property type="entry name" value="RuvA_2-like"/>
</dbReference>
<dbReference type="HAMAP" id="MF_00031">
    <property type="entry name" value="DNA_HJ_migration_RuvA"/>
    <property type="match status" value="1"/>
</dbReference>
<dbReference type="GO" id="GO:0006281">
    <property type="term" value="P:DNA repair"/>
    <property type="evidence" value="ECO:0007669"/>
    <property type="project" value="UniProtKB-UniRule"/>
</dbReference>